<dbReference type="Pfam" id="PF00023">
    <property type="entry name" value="Ank"/>
    <property type="match status" value="1"/>
</dbReference>
<dbReference type="AlphaFoldDB" id="F7XWK5"/>
<keyword evidence="3" id="KW-1185">Reference proteome</keyword>
<dbReference type="EMBL" id="CP002130">
    <property type="protein sequence ID" value="AEI89054.1"/>
    <property type="molecule type" value="Genomic_DNA"/>
</dbReference>
<proteinExistence type="predicted"/>
<dbReference type="PROSITE" id="PS50297">
    <property type="entry name" value="ANK_REP_REGION"/>
    <property type="match status" value="1"/>
</dbReference>
<evidence type="ECO:0000313" key="2">
    <source>
        <dbReference type="EMBL" id="AEI89054.1"/>
    </source>
</evidence>
<organism evidence="2 3">
    <name type="scientific">Midichloria mitochondrii (strain IricVA)</name>
    <dbReference type="NCBI Taxonomy" id="696127"/>
    <lineage>
        <taxon>Bacteria</taxon>
        <taxon>Pseudomonadati</taxon>
        <taxon>Pseudomonadota</taxon>
        <taxon>Alphaproteobacteria</taxon>
        <taxon>Rickettsiales</taxon>
        <taxon>Candidatus Midichloriaceae</taxon>
        <taxon>Candidatus Midichloria</taxon>
    </lineage>
</organism>
<protein>
    <submittedName>
        <fullName evidence="2">Uncharacterized protein</fullName>
    </submittedName>
</protein>
<dbReference type="InterPro" id="IPR036770">
    <property type="entry name" value="Ankyrin_rpt-contain_sf"/>
</dbReference>
<dbReference type="InterPro" id="IPR002110">
    <property type="entry name" value="Ankyrin_rpt"/>
</dbReference>
<dbReference type="KEGG" id="mmn:midi_00764"/>
<dbReference type="HOGENOM" id="CLU_2862870_0_0_5"/>
<evidence type="ECO:0000256" key="1">
    <source>
        <dbReference type="PROSITE-ProRule" id="PRU00023"/>
    </source>
</evidence>
<accession>F7XWK5</accession>
<sequence>MVSRGAELDFLINSLKKVTPVHLAADNNCTETIKYLANKGANSIFNLLMVQQLFIQQLKKVLTK</sequence>
<keyword evidence="1" id="KW-0040">ANK repeat</keyword>
<reference evidence="2 3" key="1">
    <citation type="journal article" date="2011" name="Mol. Biol. Evol.">
        <title>Phylogenomic evidence for the presence of a flagellum and cbb3 oxidase in the free-living mitochondrial ancestor.</title>
        <authorList>
            <person name="Sassera D."/>
            <person name="Lo N."/>
            <person name="Epis S."/>
            <person name="D'Auria G."/>
            <person name="Montagna M."/>
            <person name="Comandatore F."/>
            <person name="Horner D."/>
            <person name="Pereto J."/>
            <person name="Luciano A.M."/>
            <person name="Franciosi F."/>
            <person name="Ferri E."/>
            <person name="Crotti E."/>
            <person name="Bazzocchi C."/>
            <person name="Daffonchio D."/>
            <person name="Sacchi L."/>
            <person name="Moya A."/>
            <person name="Latorre A."/>
            <person name="Bandi C."/>
        </authorList>
    </citation>
    <scope>NUCLEOTIDE SEQUENCE [LARGE SCALE GENOMIC DNA]</scope>
    <source>
        <strain evidence="2 3">IricVA</strain>
    </source>
</reference>
<feature type="repeat" description="ANK" evidence="1">
    <location>
        <begin position="16"/>
        <end position="42"/>
    </location>
</feature>
<evidence type="ECO:0000313" key="3">
    <source>
        <dbReference type="Proteomes" id="UP000006639"/>
    </source>
</evidence>
<gene>
    <name evidence="2" type="ordered locus">midi_00764</name>
</gene>
<dbReference type="Proteomes" id="UP000006639">
    <property type="component" value="Chromosome"/>
</dbReference>
<name>F7XWK5_MIDMI</name>
<dbReference type="SUPFAM" id="SSF48403">
    <property type="entry name" value="Ankyrin repeat"/>
    <property type="match status" value="1"/>
</dbReference>
<dbReference type="PROSITE" id="PS50088">
    <property type="entry name" value="ANK_REPEAT"/>
    <property type="match status" value="1"/>
</dbReference>